<feature type="region of interest" description="Disordered" evidence="1">
    <location>
        <begin position="53"/>
        <end position="73"/>
    </location>
</feature>
<reference evidence="2 3" key="1">
    <citation type="submission" date="2020-11" db="EMBL/GenBank/DDBJ databases">
        <title>Whole Genome sequence of MDR strain of Klebsiella pneumoniae K219 isolated from sputum.</title>
        <authorList>
            <person name="Aditi B.P."/>
            <person name="Mahalakshmi K."/>
            <person name="Naveen Kumar V."/>
        </authorList>
    </citation>
    <scope>NUCLEOTIDE SEQUENCE [LARGE SCALE GENOMIC DNA]</scope>
    <source>
        <strain evidence="2 3">K219</strain>
    </source>
</reference>
<dbReference type="InterPro" id="IPR016024">
    <property type="entry name" value="ARM-type_fold"/>
</dbReference>
<dbReference type="Proteomes" id="UP000594592">
    <property type="component" value="Chromosome"/>
</dbReference>
<dbReference type="SUPFAM" id="SSF48371">
    <property type="entry name" value="ARM repeat"/>
    <property type="match status" value="1"/>
</dbReference>
<feature type="compositionally biased region" description="Basic and acidic residues" evidence="1">
    <location>
        <begin position="62"/>
        <end position="73"/>
    </location>
</feature>
<protein>
    <recommendedName>
        <fullName evidence="4">HEAT repeat domain-containing protein</fullName>
    </recommendedName>
</protein>
<evidence type="ECO:0000256" key="1">
    <source>
        <dbReference type="SAM" id="MobiDB-lite"/>
    </source>
</evidence>
<dbReference type="EMBL" id="CP064820">
    <property type="protein sequence ID" value="QPG07572.1"/>
    <property type="molecule type" value="Genomic_DNA"/>
</dbReference>
<name>A0A7S9E145_KLEPN</name>
<proteinExistence type="predicted"/>
<sequence length="120" mass="13313">MAALLQQRLQAETDDNVRGLLEVALARLQLTQPEASARLAAVTLLGHSADPETRAADPFTDAQHEPDAAVREAASDSLQKIKHRLLLGDLLGQPLWGCRWARCCCWPRWGWRSPMACWGD</sequence>
<evidence type="ECO:0008006" key="4">
    <source>
        <dbReference type="Google" id="ProtNLM"/>
    </source>
</evidence>
<dbReference type="InterPro" id="IPR011989">
    <property type="entry name" value="ARM-like"/>
</dbReference>
<dbReference type="AlphaFoldDB" id="A0A7S9E145"/>
<organism evidence="2 3">
    <name type="scientific">Klebsiella pneumoniae subsp. pneumoniae</name>
    <dbReference type="NCBI Taxonomy" id="72407"/>
    <lineage>
        <taxon>Bacteria</taxon>
        <taxon>Pseudomonadati</taxon>
        <taxon>Pseudomonadota</taxon>
        <taxon>Gammaproteobacteria</taxon>
        <taxon>Enterobacterales</taxon>
        <taxon>Enterobacteriaceae</taxon>
        <taxon>Klebsiella/Raoultella group</taxon>
        <taxon>Klebsiella</taxon>
        <taxon>Klebsiella pneumoniae complex</taxon>
    </lineage>
</organism>
<dbReference type="Gene3D" id="1.25.10.10">
    <property type="entry name" value="Leucine-rich Repeat Variant"/>
    <property type="match status" value="1"/>
</dbReference>
<accession>A0A7S9E145</accession>
<gene>
    <name evidence="2" type="ORF">IUJ34_00600</name>
</gene>
<evidence type="ECO:0000313" key="2">
    <source>
        <dbReference type="EMBL" id="QPG07572.1"/>
    </source>
</evidence>
<evidence type="ECO:0000313" key="3">
    <source>
        <dbReference type="Proteomes" id="UP000594592"/>
    </source>
</evidence>